<feature type="transmembrane region" description="Helical" evidence="8">
    <location>
        <begin position="36"/>
        <end position="59"/>
    </location>
</feature>
<dbReference type="PANTHER" id="PTHR23513">
    <property type="entry name" value="INTEGRAL MEMBRANE EFFLUX PROTEIN-RELATED"/>
    <property type="match status" value="1"/>
</dbReference>
<dbReference type="GO" id="GO:0022857">
    <property type="term" value="F:transmembrane transporter activity"/>
    <property type="evidence" value="ECO:0007669"/>
    <property type="project" value="InterPro"/>
</dbReference>
<evidence type="ECO:0000256" key="6">
    <source>
        <dbReference type="ARBA" id="ARBA00023136"/>
    </source>
</evidence>
<dbReference type="RefSeq" id="WP_238128400.1">
    <property type="nucleotide sequence ID" value="NZ_JAGZVZ010000014.1"/>
</dbReference>
<name>A0AAJ1BEK9_9ACTO</name>
<feature type="compositionally biased region" description="Polar residues" evidence="7">
    <location>
        <begin position="435"/>
        <end position="444"/>
    </location>
</feature>
<feature type="transmembrane region" description="Helical" evidence="8">
    <location>
        <begin position="12"/>
        <end position="30"/>
    </location>
</feature>
<evidence type="ECO:0000259" key="9">
    <source>
        <dbReference type="PROSITE" id="PS50850"/>
    </source>
</evidence>
<dbReference type="Pfam" id="PF05977">
    <property type="entry name" value="MFS_3"/>
    <property type="match status" value="1"/>
</dbReference>
<keyword evidence="4 8" id="KW-0812">Transmembrane</keyword>
<keyword evidence="6 8" id="KW-0472">Membrane</keyword>
<accession>A0AAJ1BEK9</accession>
<dbReference type="SUPFAM" id="SSF103473">
    <property type="entry name" value="MFS general substrate transporter"/>
    <property type="match status" value="1"/>
</dbReference>
<feature type="transmembrane region" description="Helical" evidence="8">
    <location>
        <begin position="225"/>
        <end position="247"/>
    </location>
</feature>
<feature type="domain" description="Major facilitator superfamily (MFS) profile" evidence="9">
    <location>
        <begin position="1"/>
        <end position="444"/>
    </location>
</feature>
<evidence type="ECO:0000256" key="3">
    <source>
        <dbReference type="ARBA" id="ARBA00022475"/>
    </source>
</evidence>
<evidence type="ECO:0000256" key="5">
    <source>
        <dbReference type="ARBA" id="ARBA00022989"/>
    </source>
</evidence>
<feature type="transmembrane region" description="Helical" evidence="8">
    <location>
        <begin position="311"/>
        <end position="333"/>
    </location>
</feature>
<keyword evidence="2" id="KW-0813">Transport</keyword>
<dbReference type="GO" id="GO:0005886">
    <property type="term" value="C:plasma membrane"/>
    <property type="evidence" value="ECO:0007669"/>
    <property type="project" value="UniProtKB-SubCell"/>
</dbReference>
<evidence type="ECO:0000256" key="1">
    <source>
        <dbReference type="ARBA" id="ARBA00004651"/>
    </source>
</evidence>
<feature type="transmembrane region" description="Helical" evidence="8">
    <location>
        <begin position="374"/>
        <end position="396"/>
    </location>
</feature>
<dbReference type="AlphaFoldDB" id="A0AAJ1BEK9"/>
<feature type="transmembrane region" description="Helical" evidence="8">
    <location>
        <begin position="173"/>
        <end position="192"/>
    </location>
</feature>
<comment type="caution">
    <text evidence="10">The sequence shown here is derived from an EMBL/GenBank/DDBJ whole genome shotgun (WGS) entry which is preliminary data.</text>
</comment>
<dbReference type="InterPro" id="IPR020846">
    <property type="entry name" value="MFS_dom"/>
</dbReference>
<gene>
    <name evidence="10" type="ORF">L0M99_09070</name>
</gene>
<evidence type="ECO:0000256" key="2">
    <source>
        <dbReference type="ARBA" id="ARBA00022448"/>
    </source>
</evidence>
<dbReference type="Proteomes" id="UP001200537">
    <property type="component" value="Unassembled WGS sequence"/>
</dbReference>
<comment type="subcellular location">
    <subcellularLocation>
        <location evidence="1">Cell membrane</location>
        <topology evidence="1">Multi-pass membrane protein</topology>
    </subcellularLocation>
</comment>
<reference evidence="10" key="1">
    <citation type="submission" date="2022-01" db="EMBL/GenBank/DDBJ databases">
        <title>Collection of gut derived symbiotic bacterial strains cultured from healthy donors.</title>
        <authorList>
            <person name="Lin H."/>
            <person name="Kohout C."/>
            <person name="Waligurski E."/>
            <person name="Pamer E.G."/>
        </authorList>
    </citation>
    <scope>NUCLEOTIDE SEQUENCE</scope>
    <source>
        <strain evidence="10">DFI.7.46</strain>
    </source>
</reference>
<protein>
    <submittedName>
        <fullName evidence="10">MFS transporter</fullName>
    </submittedName>
</protein>
<organism evidence="10 11">
    <name type="scientific">Varibaculum cambriense</name>
    <dbReference type="NCBI Taxonomy" id="184870"/>
    <lineage>
        <taxon>Bacteria</taxon>
        <taxon>Bacillati</taxon>
        <taxon>Actinomycetota</taxon>
        <taxon>Actinomycetes</taxon>
        <taxon>Actinomycetales</taxon>
        <taxon>Actinomycetaceae</taxon>
        <taxon>Varibaculum</taxon>
    </lineage>
</organism>
<dbReference type="PANTHER" id="PTHR23513:SF11">
    <property type="entry name" value="STAPHYLOFERRIN A TRANSPORTER"/>
    <property type="match status" value="1"/>
</dbReference>
<feature type="transmembrane region" description="Helical" evidence="8">
    <location>
        <begin position="345"/>
        <end position="368"/>
    </location>
</feature>
<evidence type="ECO:0000256" key="8">
    <source>
        <dbReference type="SAM" id="Phobius"/>
    </source>
</evidence>
<feature type="transmembrane region" description="Helical" evidence="8">
    <location>
        <begin position="285"/>
        <end position="305"/>
    </location>
</feature>
<evidence type="ECO:0000256" key="4">
    <source>
        <dbReference type="ARBA" id="ARBA00022692"/>
    </source>
</evidence>
<dbReference type="Gene3D" id="1.20.1250.20">
    <property type="entry name" value="MFS general substrate transporter like domains"/>
    <property type="match status" value="1"/>
</dbReference>
<evidence type="ECO:0000256" key="7">
    <source>
        <dbReference type="SAM" id="MobiDB-lite"/>
    </source>
</evidence>
<keyword evidence="3" id="KW-1003">Cell membrane</keyword>
<dbReference type="CDD" id="cd06173">
    <property type="entry name" value="MFS_MefA_like"/>
    <property type="match status" value="1"/>
</dbReference>
<evidence type="ECO:0000313" key="10">
    <source>
        <dbReference type="EMBL" id="MCG4618635.1"/>
    </source>
</evidence>
<proteinExistence type="predicted"/>
<dbReference type="InterPro" id="IPR010290">
    <property type="entry name" value="TM_effector"/>
</dbReference>
<dbReference type="InterPro" id="IPR036259">
    <property type="entry name" value="MFS_trans_sf"/>
</dbReference>
<dbReference type="EMBL" id="JAKNHJ010000021">
    <property type="protein sequence ID" value="MCG4618635.1"/>
    <property type="molecule type" value="Genomic_DNA"/>
</dbReference>
<evidence type="ECO:0000313" key="11">
    <source>
        <dbReference type="Proteomes" id="UP001200537"/>
    </source>
</evidence>
<sequence>MSRTFTSFKYHNYRIWWLSNIFASTATWMQRVAQDWVVLMVLTDQSGFAVGVVTALQFLPQLLLSIPAGMVADRFNRRRIIQICQCVVALCGLLTGILLLTGVAALWHIYIIALITGVADCLTSPARQAFVSELVTKEDLPNAVGLNSTAFNSARLIGPGLAGFVIAGIGPGWVFIANFVLFIVPVLGLALMDPARLYRPEKTSRTKGMMREGLRYVQNRTDIKAIIAILTVVGALGLNFQLTQAVMATRVFGKGAGEYGLLGSIMAIGALAGALQAARRRQPRVFTVVVSAVLFGVLEGALALAPTYEVFALLLIPTGFVMLSLLTSANAAIQISTDEEIRGRVLSIYFLFFLGTTPIGAPIIGWVAEHWGPRWSLGVGAIASLLVALIVGFWLWRHWKVDVTLRASRPFVSIEGPRERAMRRRKERAERQRIMDNQSRDTGT</sequence>
<dbReference type="PROSITE" id="PS50850">
    <property type="entry name" value="MFS"/>
    <property type="match status" value="1"/>
</dbReference>
<feature type="transmembrane region" description="Helical" evidence="8">
    <location>
        <begin position="259"/>
        <end position="278"/>
    </location>
</feature>
<feature type="region of interest" description="Disordered" evidence="7">
    <location>
        <begin position="425"/>
        <end position="444"/>
    </location>
</feature>
<keyword evidence="5 8" id="KW-1133">Transmembrane helix</keyword>